<keyword evidence="4" id="KW-1185">Reference proteome</keyword>
<dbReference type="GO" id="GO:0016787">
    <property type="term" value="F:hydrolase activity"/>
    <property type="evidence" value="ECO:0007669"/>
    <property type="project" value="UniProtKB-KW"/>
</dbReference>
<dbReference type="CAZy" id="GH76">
    <property type="family name" value="Glycoside Hydrolase Family 76"/>
</dbReference>
<name>D3F8M1_CONWI</name>
<dbReference type="InterPro" id="IPR005198">
    <property type="entry name" value="Glyco_hydro_76"/>
</dbReference>
<reference evidence="4" key="2">
    <citation type="submission" date="2010-01" db="EMBL/GenBank/DDBJ databases">
        <title>The complete genome of Conexibacter woesei DSM 14684.</title>
        <authorList>
            <consortium name="US DOE Joint Genome Institute (JGI-PGF)"/>
            <person name="Lucas S."/>
            <person name="Copeland A."/>
            <person name="Lapidus A."/>
            <person name="Glavina del Rio T."/>
            <person name="Dalin E."/>
            <person name="Tice H."/>
            <person name="Bruce D."/>
            <person name="Goodwin L."/>
            <person name="Pitluck S."/>
            <person name="Kyrpides N."/>
            <person name="Mavromatis K."/>
            <person name="Ivanova N."/>
            <person name="Mikhailova N."/>
            <person name="Chertkov O."/>
            <person name="Brettin T."/>
            <person name="Detter J.C."/>
            <person name="Han C."/>
            <person name="Larimer F."/>
            <person name="Land M."/>
            <person name="Hauser L."/>
            <person name="Markowitz V."/>
            <person name="Cheng J.-F."/>
            <person name="Hugenholtz P."/>
            <person name="Woyke T."/>
            <person name="Wu D."/>
            <person name="Pukall R."/>
            <person name="Steenblock K."/>
            <person name="Schneider S."/>
            <person name="Klenk H.-P."/>
            <person name="Eisen J.A."/>
        </authorList>
    </citation>
    <scope>NUCLEOTIDE SEQUENCE [LARGE SCALE GENOMIC DNA]</scope>
    <source>
        <strain evidence="4">DSM 14684 / CIP 108061 / JCM 11494 / NBRC 100937 / ID131577</strain>
    </source>
</reference>
<dbReference type="STRING" id="469383.Cwoe_2564"/>
<dbReference type="HOGENOM" id="CLU_028686_0_0_11"/>
<dbReference type="EMBL" id="CP001854">
    <property type="protein sequence ID" value="ADB50985.1"/>
    <property type="molecule type" value="Genomic_DNA"/>
</dbReference>
<dbReference type="PANTHER" id="PTHR47791">
    <property type="entry name" value="MEIOTICALLY UP-REGULATED GENE 191 PROTEIN"/>
    <property type="match status" value="1"/>
</dbReference>
<gene>
    <name evidence="3" type="ordered locus">Cwoe_2564</name>
</gene>
<sequence length="386" mass="42897" precursor="true">MSRWMRAVRTAVLGAAAVTVLALGAGTQTAGAYGGGHGGGGHGGGPGHGGGHGQQGARERATAAVEAMMGFYDHRSGRFQLERPWWQSGNALQALLDYTKQTGSRRYWWAIDNTIEVQRKEYMFGEFRADSTDDTGWWALAMTRAWDVTRNPKYLEIAKIDEEYIRDYWDDVCGGGVWWDIPQRTYKNAISIELYIKLTAALHNRVRGDRVYRARAIEAWEWLKSSGMLNGDNLFNDGLNTQDGGCQNNGGTTWTYNQGVILGGLAELYRATGDRRLLADARKIADAVLRSPQLNPNGILTEPCEWEGTCNWDQPAFKGIFARNLAELDDLLPGHPYRGWLRAQARSAYDHARNDADQYGLDWDGPFDTTDIARQESAASLLIAVL</sequence>
<keyword evidence="3" id="KW-0378">Hydrolase</keyword>
<evidence type="ECO:0000313" key="4">
    <source>
        <dbReference type="Proteomes" id="UP000008229"/>
    </source>
</evidence>
<accession>D3F8M1</accession>
<dbReference type="Gene3D" id="1.50.10.20">
    <property type="match status" value="1"/>
</dbReference>
<feature type="chain" id="PRO_5003043080" evidence="2">
    <location>
        <begin position="33"/>
        <end position="386"/>
    </location>
</feature>
<dbReference type="AlphaFoldDB" id="D3F8M1"/>
<dbReference type="Pfam" id="PF03663">
    <property type="entry name" value="Glyco_hydro_76"/>
    <property type="match status" value="1"/>
</dbReference>
<dbReference type="InterPro" id="IPR008928">
    <property type="entry name" value="6-hairpin_glycosidase_sf"/>
</dbReference>
<dbReference type="InterPro" id="IPR053169">
    <property type="entry name" value="MUG_Protein"/>
</dbReference>
<dbReference type="eggNOG" id="COG4833">
    <property type="taxonomic scope" value="Bacteria"/>
</dbReference>
<feature type="compositionally biased region" description="Gly residues" evidence="1">
    <location>
        <begin position="34"/>
        <end position="54"/>
    </location>
</feature>
<reference evidence="3 4" key="1">
    <citation type="journal article" date="2010" name="Stand. Genomic Sci.">
        <title>Complete genome sequence of Conexibacter woesei type strain (ID131577).</title>
        <authorList>
            <person name="Pukall R."/>
            <person name="Lapidus A."/>
            <person name="Glavina Del Rio T."/>
            <person name="Copeland A."/>
            <person name="Tice H."/>
            <person name="Cheng J.-F."/>
            <person name="Lucas S."/>
            <person name="Chen F."/>
            <person name="Nolan M."/>
            <person name="Bruce D."/>
            <person name="Goodwin L."/>
            <person name="Pitluck S."/>
            <person name="Mavromatis K."/>
            <person name="Ivanova N."/>
            <person name="Ovchinnikova G."/>
            <person name="Pati A."/>
            <person name="Chen A."/>
            <person name="Palaniappan K."/>
            <person name="Land M."/>
            <person name="Hauser L."/>
            <person name="Chang Y.-J."/>
            <person name="Jeffries C.D."/>
            <person name="Chain P."/>
            <person name="Meincke L."/>
            <person name="Sims D."/>
            <person name="Brettin T."/>
            <person name="Detter J.C."/>
            <person name="Rohde M."/>
            <person name="Goeker M."/>
            <person name="Bristow J."/>
            <person name="Eisen J.A."/>
            <person name="Markowitz V."/>
            <person name="Kyrpides N.C."/>
            <person name="Klenk H.-P."/>
            <person name="Hugenholtz P."/>
        </authorList>
    </citation>
    <scope>NUCLEOTIDE SEQUENCE [LARGE SCALE GENOMIC DNA]</scope>
    <source>
        <strain evidence="4">DSM 14684 / CIP 108061 / JCM 11494 / NBRC 100937 / ID131577</strain>
    </source>
</reference>
<evidence type="ECO:0000256" key="2">
    <source>
        <dbReference type="SAM" id="SignalP"/>
    </source>
</evidence>
<protein>
    <submittedName>
        <fullName evidence="3">Glycoside hydrolase family 76</fullName>
    </submittedName>
</protein>
<proteinExistence type="predicted"/>
<feature type="signal peptide" evidence="2">
    <location>
        <begin position="1"/>
        <end position="32"/>
    </location>
</feature>
<dbReference type="SUPFAM" id="SSF48208">
    <property type="entry name" value="Six-hairpin glycosidases"/>
    <property type="match status" value="1"/>
</dbReference>
<dbReference type="PANTHER" id="PTHR47791:SF3">
    <property type="entry name" value="MEIOTICALLY UP-REGULATED GENE 191 PROTEIN"/>
    <property type="match status" value="1"/>
</dbReference>
<evidence type="ECO:0000256" key="1">
    <source>
        <dbReference type="SAM" id="MobiDB-lite"/>
    </source>
</evidence>
<dbReference type="GO" id="GO:0005975">
    <property type="term" value="P:carbohydrate metabolic process"/>
    <property type="evidence" value="ECO:0007669"/>
    <property type="project" value="InterPro"/>
</dbReference>
<evidence type="ECO:0000313" key="3">
    <source>
        <dbReference type="EMBL" id="ADB50985.1"/>
    </source>
</evidence>
<organism evidence="3 4">
    <name type="scientific">Conexibacter woesei (strain DSM 14684 / CCUG 47730 / CIP 108061 / JCM 11494 / NBRC 100937 / ID131577)</name>
    <dbReference type="NCBI Taxonomy" id="469383"/>
    <lineage>
        <taxon>Bacteria</taxon>
        <taxon>Bacillati</taxon>
        <taxon>Actinomycetota</taxon>
        <taxon>Thermoleophilia</taxon>
        <taxon>Solirubrobacterales</taxon>
        <taxon>Conexibacteraceae</taxon>
        <taxon>Conexibacter</taxon>
    </lineage>
</organism>
<dbReference type="KEGG" id="cwo:Cwoe_2564"/>
<feature type="region of interest" description="Disordered" evidence="1">
    <location>
        <begin position="34"/>
        <end position="59"/>
    </location>
</feature>
<dbReference type="Proteomes" id="UP000008229">
    <property type="component" value="Chromosome"/>
</dbReference>
<keyword evidence="2" id="KW-0732">Signal</keyword>